<evidence type="ECO:0000256" key="2">
    <source>
        <dbReference type="ARBA" id="ARBA00023002"/>
    </source>
</evidence>
<organism evidence="10 11">
    <name type="scientific">Xenorhabdus innexi</name>
    <dbReference type="NCBI Taxonomy" id="290109"/>
    <lineage>
        <taxon>Bacteria</taxon>
        <taxon>Pseudomonadati</taxon>
        <taxon>Pseudomonadota</taxon>
        <taxon>Gammaproteobacteria</taxon>
        <taxon>Enterobacterales</taxon>
        <taxon>Morganellaceae</taxon>
        <taxon>Xenorhabdus</taxon>
    </lineage>
</organism>
<dbReference type="GO" id="GO:0005737">
    <property type="term" value="C:cytoplasm"/>
    <property type="evidence" value="ECO:0007669"/>
    <property type="project" value="TreeGrafter"/>
</dbReference>
<dbReference type="Proteomes" id="UP000196435">
    <property type="component" value="Unassembled WGS sequence"/>
</dbReference>
<gene>
    <name evidence="10" type="primary">calB</name>
    <name evidence="9" type="ORF">Xinn_02652</name>
    <name evidence="10" type="ORF">XIS1_400003</name>
</gene>
<keyword evidence="2 4" id="KW-0560">Oxidoreductase</keyword>
<dbReference type="AlphaFoldDB" id="A0A1N6MXU2"/>
<name>A0A1N6MXU2_9GAMM</name>
<feature type="active site" evidence="5 6">
    <location>
        <position position="211"/>
    </location>
</feature>
<protein>
    <recommendedName>
        <fullName evidence="4">Aldehyde dehydrogenase</fullName>
    </recommendedName>
</protein>
<dbReference type="FunFam" id="3.40.309.10:FF:000003">
    <property type="entry name" value="Aldehyde dehydrogenase"/>
    <property type="match status" value="1"/>
</dbReference>
<dbReference type="CDD" id="cd07133">
    <property type="entry name" value="ALDH_CALDH_CalB"/>
    <property type="match status" value="1"/>
</dbReference>
<sequence length="467" mass="52394">MIELISNKFNVLRQAWEHNRPDENQRRNDLLRLRANFKASLNEMAAAISCDFGHRSRHESIMAEAIIVLKEIDLCLRYFKKWIKPQKCKAGWQLWPATAEIRYVPLGVIGIMAPWNYPVNLTLTPLIAAIAAGNHALIKPSEHTPHTNAYLEKLLNKTFPENRVSIVQGGADIAAAFSSLPFDHLFFTGSKENGKKVMAAAAQNLTPVTLELGGKSPALIAPDADLKKAVSRIITGKLFNSGQTCIAPDYVLLPESLIEPFIAEVKKQVLQRYPQPNNFADYTSIINDNQYQRLIKLLEDAINHGHKTIPLMPLADPEQALKQRVLVPTLVINPDDGSAIMQEEIFGPLIPVKTYRSYDEAIHYINSHDRPLAFYCFSQNNKYIETALSHIVAGSICINDTLYQFACTNLPFGGVGSSGMGQYHGYEGFKTFSKSIPILRKYNPALTDLLRPPYNKIINIMIHFLTR</sequence>
<dbReference type="PIRSF" id="PIRSF036492">
    <property type="entry name" value="ALDH"/>
    <property type="match status" value="1"/>
</dbReference>
<dbReference type="InterPro" id="IPR015590">
    <property type="entry name" value="Aldehyde_DH_dom"/>
</dbReference>
<dbReference type="InterPro" id="IPR016161">
    <property type="entry name" value="Ald_DH/histidinol_DH"/>
</dbReference>
<keyword evidence="12" id="KW-1185">Reference proteome</keyword>
<dbReference type="InterPro" id="IPR012394">
    <property type="entry name" value="Aldehyde_DH_NAD(P)"/>
</dbReference>
<accession>A0A1N6MXU2</accession>
<evidence type="ECO:0000313" key="12">
    <source>
        <dbReference type="Proteomes" id="UP000224871"/>
    </source>
</evidence>
<reference evidence="10" key="2">
    <citation type="submission" date="2016-12" db="EMBL/GenBank/DDBJ databases">
        <authorList>
            <person name="Song W.-J."/>
            <person name="Kurnit D.M."/>
        </authorList>
    </citation>
    <scope>NUCLEOTIDE SEQUENCE [LARGE SCALE GENOMIC DNA]</scope>
    <source>
        <strain evidence="10">HGB1681</strain>
    </source>
</reference>
<dbReference type="Gene3D" id="3.40.605.10">
    <property type="entry name" value="Aldehyde Dehydrogenase, Chain A, domain 1"/>
    <property type="match status" value="1"/>
</dbReference>
<evidence type="ECO:0000256" key="4">
    <source>
        <dbReference type="PIRNR" id="PIRNR036492"/>
    </source>
</evidence>
<dbReference type="InterPro" id="IPR016163">
    <property type="entry name" value="Ald_DH_C"/>
</dbReference>
<dbReference type="GO" id="GO:0006081">
    <property type="term" value="P:aldehyde metabolic process"/>
    <property type="evidence" value="ECO:0007669"/>
    <property type="project" value="InterPro"/>
</dbReference>
<dbReference type="GO" id="GO:0004029">
    <property type="term" value="F:aldehyde dehydrogenase (NAD+) activity"/>
    <property type="evidence" value="ECO:0007669"/>
    <property type="project" value="TreeGrafter"/>
</dbReference>
<comment type="similarity">
    <text evidence="1 4 7">Belongs to the aldehyde dehydrogenase family.</text>
</comment>
<evidence type="ECO:0000256" key="1">
    <source>
        <dbReference type="ARBA" id="ARBA00009986"/>
    </source>
</evidence>
<evidence type="ECO:0000313" key="10">
    <source>
        <dbReference type="EMBL" id="SIP73594.1"/>
    </source>
</evidence>
<keyword evidence="3" id="KW-0520">NAD</keyword>
<dbReference type="Proteomes" id="UP000224871">
    <property type="component" value="Unassembled WGS sequence"/>
</dbReference>
<dbReference type="SUPFAM" id="SSF53720">
    <property type="entry name" value="ALDH-like"/>
    <property type="match status" value="1"/>
</dbReference>
<evidence type="ECO:0000313" key="9">
    <source>
        <dbReference type="EMBL" id="PHM33240.1"/>
    </source>
</evidence>
<dbReference type="EMBL" id="NIBU01000033">
    <property type="protein sequence ID" value="PHM33240.1"/>
    <property type="molecule type" value="Genomic_DNA"/>
</dbReference>
<reference evidence="9 12" key="3">
    <citation type="journal article" date="2017" name="Nat. Microbiol.">
        <title>Natural product diversity associated with the nematode symbionts Photorhabdus and Xenorhabdus.</title>
        <authorList>
            <person name="Tobias N.J."/>
            <person name="Wolff H."/>
            <person name="Djahanschiri B."/>
            <person name="Grundmann F."/>
            <person name="Kronenwerth M."/>
            <person name="Shi Y.M."/>
            <person name="Simonyi S."/>
            <person name="Grun P."/>
            <person name="Shapiro-Ilan D."/>
            <person name="Pidot S.J."/>
            <person name="Stinear T.P."/>
            <person name="Ebersberger I."/>
            <person name="Bode H.B."/>
        </authorList>
    </citation>
    <scope>NUCLEOTIDE SEQUENCE [LARGE SCALE GENOMIC DNA]</scope>
    <source>
        <strain evidence="9 12">DSM 16336</strain>
    </source>
</reference>
<dbReference type="RefSeq" id="WP_086953101.1">
    <property type="nucleotide sequence ID" value="NZ_CAWNQC010000230.1"/>
</dbReference>
<proteinExistence type="inferred from homology"/>
<evidence type="ECO:0000313" key="11">
    <source>
        <dbReference type="Proteomes" id="UP000196435"/>
    </source>
</evidence>
<evidence type="ECO:0000256" key="3">
    <source>
        <dbReference type="ARBA" id="ARBA00023027"/>
    </source>
</evidence>
<dbReference type="OrthoDB" id="9812625at2"/>
<dbReference type="InterPro" id="IPR016160">
    <property type="entry name" value="Ald_DH_CS_CYS"/>
</dbReference>
<evidence type="ECO:0000256" key="5">
    <source>
        <dbReference type="PIRSR" id="PIRSR036492-1"/>
    </source>
</evidence>
<evidence type="ECO:0000259" key="8">
    <source>
        <dbReference type="Pfam" id="PF00171"/>
    </source>
</evidence>
<dbReference type="Gene3D" id="3.40.309.10">
    <property type="entry name" value="Aldehyde Dehydrogenase, Chain A, domain 2"/>
    <property type="match status" value="1"/>
</dbReference>
<evidence type="ECO:0000256" key="6">
    <source>
        <dbReference type="PROSITE-ProRule" id="PRU10007"/>
    </source>
</evidence>
<dbReference type="Pfam" id="PF00171">
    <property type="entry name" value="Aldedh"/>
    <property type="match status" value="1"/>
</dbReference>
<feature type="active site" evidence="5">
    <location>
        <position position="245"/>
    </location>
</feature>
<dbReference type="PANTHER" id="PTHR43570:SF20">
    <property type="entry name" value="ALDEHYDE DEHYDROGENASE ALDX-RELATED"/>
    <property type="match status" value="1"/>
</dbReference>
<dbReference type="InterPro" id="IPR016162">
    <property type="entry name" value="Ald_DH_N"/>
</dbReference>
<dbReference type="PROSITE" id="PS00070">
    <property type="entry name" value="ALDEHYDE_DEHYDR_CYS"/>
    <property type="match status" value="1"/>
</dbReference>
<evidence type="ECO:0000256" key="7">
    <source>
        <dbReference type="RuleBase" id="RU003345"/>
    </source>
</evidence>
<dbReference type="InterPro" id="IPR029510">
    <property type="entry name" value="Ald_DH_CS_GLU"/>
</dbReference>
<reference evidence="11" key="1">
    <citation type="submission" date="2016-12" db="EMBL/GenBank/DDBJ databases">
        <authorList>
            <person name="Gaudriault S."/>
        </authorList>
    </citation>
    <scope>NUCLEOTIDE SEQUENCE [LARGE SCALE GENOMIC DNA]</scope>
    <source>
        <strain evidence="11">HGB1681 (deposited as PTA-6826 in the American Type Culture Collection)</strain>
    </source>
</reference>
<dbReference type="PROSITE" id="PS00687">
    <property type="entry name" value="ALDEHYDE_DEHYDR_GLU"/>
    <property type="match status" value="1"/>
</dbReference>
<dbReference type="EMBL" id="FTLG01000182">
    <property type="protein sequence ID" value="SIP73594.1"/>
    <property type="molecule type" value="Genomic_DNA"/>
</dbReference>
<feature type="domain" description="Aldehyde dehydrogenase" evidence="8">
    <location>
        <begin position="24"/>
        <end position="434"/>
    </location>
</feature>
<dbReference type="PANTHER" id="PTHR43570">
    <property type="entry name" value="ALDEHYDE DEHYDROGENASE"/>
    <property type="match status" value="1"/>
</dbReference>